<evidence type="ECO:0000256" key="4">
    <source>
        <dbReference type="ARBA" id="ARBA00022452"/>
    </source>
</evidence>
<keyword evidence="13 14" id="KW-0998">Cell outer membrane</keyword>
<evidence type="ECO:0000256" key="2">
    <source>
        <dbReference type="ARBA" id="ARBA00009810"/>
    </source>
</evidence>
<keyword evidence="9" id="KW-0406">Ion transport</keyword>
<evidence type="ECO:0000259" key="16">
    <source>
        <dbReference type="Pfam" id="PF00593"/>
    </source>
</evidence>
<evidence type="ECO:0000256" key="3">
    <source>
        <dbReference type="ARBA" id="ARBA00022448"/>
    </source>
</evidence>
<dbReference type="Proteomes" id="UP000267035">
    <property type="component" value="Unassembled WGS sequence"/>
</dbReference>
<dbReference type="Gene3D" id="2.170.130.10">
    <property type="entry name" value="TonB-dependent receptor, plug domain"/>
    <property type="match status" value="1"/>
</dbReference>
<evidence type="ECO:0000256" key="9">
    <source>
        <dbReference type="ARBA" id="ARBA00023065"/>
    </source>
</evidence>
<evidence type="ECO:0000313" key="19">
    <source>
        <dbReference type="Proteomes" id="UP000267035"/>
    </source>
</evidence>
<dbReference type="InterPro" id="IPR010105">
    <property type="entry name" value="TonB_sidphr_rcpt"/>
</dbReference>
<evidence type="ECO:0000256" key="12">
    <source>
        <dbReference type="ARBA" id="ARBA00023170"/>
    </source>
</evidence>
<evidence type="ECO:0000256" key="5">
    <source>
        <dbReference type="ARBA" id="ARBA00022496"/>
    </source>
</evidence>
<dbReference type="InterPro" id="IPR039426">
    <property type="entry name" value="TonB-dep_rcpt-like"/>
</dbReference>
<evidence type="ECO:0000256" key="6">
    <source>
        <dbReference type="ARBA" id="ARBA00022692"/>
    </source>
</evidence>
<dbReference type="GO" id="GO:0038023">
    <property type="term" value="F:signaling receptor activity"/>
    <property type="evidence" value="ECO:0007669"/>
    <property type="project" value="InterPro"/>
</dbReference>
<sequence>MCCKKKPFGMVVMPKSFFLFPLIGNWRCIPGMPPDKYRVIFRDLIKRIVLIGFEMQPSPKLFSHISLAVLTLLSLSAQAQQVSATAAPGSEIAEDDYAAVMPTVFVTGTSENSTTKGYIGYDQADVTRTDLTIKETPQAVDVLDIQKNKNYGTNDLSSILEGNAGIDATYDMRGESIKIRGFSADASDIYRDGVRESGQVRRSTANIERVEILKGPSSVLYGRSSGGGVINMVSKYANFTPRRSLGLSYGSWAARSATVDLNQLVSENVAVRLTGEVSKANSWRSTVHSKGHMISPSVTVRAGNLVWTGQYTHDSARRVPDRTPSRDVYNAMGIDYRTGFARDGDFVRDDLSVLRSDLRYDLNDQWNLRWQLAGRKAEQNFDHYYAGSYNAKTRLLRQNYYWQETANKTLSSGLTANGRFSTGPLAHKLTVGLDWAKEERLPKLATCTGPSAITACVRDIDPYASPSSWGRVGQRPALTANNQHEARSTALFVQDLIALRPDVKVLLGGRYDRYTFQSTNIARKSSRYSGSSFNPNAGLVWDVTPEHTAYASWSRSFAPYGGNGYLGVDAAADPVTFNADPEQSTQFELGLKSDWLDRNLSTTLAIYNLEHTNIRYRPDAVNEPTVWAVRGKERSRGIELNVLGRVSTDWYVRGSLGLMSAKVVENRQNRAEEGRYLTNTSRISSNAFLRYAPNPWYAEVGVTHLGKRYYYVSNVEHGLPAFTRVDAMVGYNAAPWTFTLAVQNVFDKQYWRSSAMPGSPRAVTFKASYEF</sequence>
<dbReference type="GO" id="GO:0015344">
    <property type="term" value="F:siderophore uptake transmembrane transporter activity"/>
    <property type="evidence" value="ECO:0007669"/>
    <property type="project" value="TreeGrafter"/>
</dbReference>
<keyword evidence="10 15" id="KW-0798">TonB box</keyword>
<keyword evidence="11 14" id="KW-0472">Membrane</keyword>
<organism evidence="18 19">
    <name type="scientific">Allofranklinella schreckenbergeri</name>
    <dbReference type="NCBI Taxonomy" id="1076744"/>
    <lineage>
        <taxon>Bacteria</taxon>
        <taxon>Pseudomonadati</taxon>
        <taxon>Pseudomonadota</taxon>
        <taxon>Betaproteobacteria</taxon>
        <taxon>Burkholderiales</taxon>
        <taxon>Comamonadaceae</taxon>
        <taxon>Allofranklinella</taxon>
    </lineage>
</organism>
<dbReference type="SUPFAM" id="SSF56935">
    <property type="entry name" value="Porins"/>
    <property type="match status" value="1"/>
</dbReference>
<dbReference type="GO" id="GO:0015891">
    <property type="term" value="P:siderophore transport"/>
    <property type="evidence" value="ECO:0007669"/>
    <property type="project" value="InterPro"/>
</dbReference>
<dbReference type="GO" id="GO:0009279">
    <property type="term" value="C:cell outer membrane"/>
    <property type="evidence" value="ECO:0007669"/>
    <property type="project" value="UniProtKB-SubCell"/>
</dbReference>
<evidence type="ECO:0000256" key="11">
    <source>
        <dbReference type="ARBA" id="ARBA00023136"/>
    </source>
</evidence>
<keyword evidence="12 18" id="KW-0675">Receptor</keyword>
<dbReference type="Pfam" id="PF07715">
    <property type="entry name" value="Plug"/>
    <property type="match status" value="1"/>
</dbReference>
<comment type="similarity">
    <text evidence="2 14 15">Belongs to the TonB-dependent receptor family.</text>
</comment>
<evidence type="ECO:0000256" key="14">
    <source>
        <dbReference type="PROSITE-ProRule" id="PRU01360"/>
    </source>
</evidence>
<keyword evidence="8" id="KW-0408">Iron</keyword>
<reference evidence="18 19" key="1">
    <citation type="submission" date="2018-10" db="EMBL/GenBank/DDBJ databases">
        <title>Comamonadaceae CDC group NO-1 genome sequencing and assembly.</title>
        <authorList>
            <person name="Bernier A.-M."/>
            <person name="Bernard K."/>
        </authorList>
    </citation>
    <scope>NUCLEOTIDE SEQUENCE [LARGE SCALE GENOMIC DNA]</scope>
    <source>
        <strain evidence="18 19">NML161473</strain>
    </source>
</reference>
<dbReference type="InterPro" id="IPR012910">
    <property type="entry name" value="Plug_dom"/>
</dbReference>
<evidence type="ECO:0000256" key="10">
    <source>
        <dbReference type="ARBA" id="ARBA00023077"/>
    </source>
</evidence>
<comment type="caution">
    <text evidence="18">The sequence shown here is derived from an EMBL/GenBank/DDBJ whole genome shotgun (WGS) entry which is preliminary data.</text>
</comment>
<keyword evidence="4 14" id="KW-1134">Transmembrane beta strand</keyword>
<dbReference type="InterPro" id="IPR000531">
    <property type="entry name" value="Beta-barrel_TonB"/>
</dbReference>
<comment type="subcellular location">
    <subcellularLocation>
        <location evidence="1 14">Cell outer membrane</location>
        <topology evidence="1 14">Multi-pass membrane protein</topology>
    </subcellularLocation>
</comment>
<dbReference type="AlphaFoldDB" id="A0A3M6Q552"/>
<dbReference type="Pfam" id="PF00593">
    <property type="entry name" value="TonB_dep_Rec_b-barrel"/>
    <property type="match status" value="1"/>
</dbReference>
<dbReference type="PANTHER" id="PTHR32552">
    <property type="entry name" value="FERRICHROME IRON RECEPTOR-RELATED"/>
    <property type="match status" value="1"/>
</dbReference>
<feature type="domain" description="TonB-dependent receptor-like beta-barrel" evidence="16">
    <location>
        <begin position="308"/>
        <end position="745"/>
    </location>
</feature>
<evidence type="ECO:0000256" key="13">
    <source>
        <dbReference type="ARBA" id="ARBA00023237"/>
    </source>
</evidence>
<gene>
    <name evidence="18" type="ORF">EBQ25_10120</name>
</gene>
<keyword evidence="5" id="KW-0410">Iron transport</keyword>
<proteinExistence type="inferred from homology"/>
<dbReference type="CDD" id="cd01347">
    <property type="entry name" value="ligand_gated_channel"/>
    <property type="match status" value="1"/>
</dbReference>
<evidence type="ECO:0000313" key="18">
    <source>
        <dbReference type="EMBL" id="RMW97551.1"/>
    </source>
</evidence>
<dbReference type="PANTHER" id="PTHR32552:SF68">
    <property type="entry name" value="FERRICHROME OUTER MEMBRANE TRANSPORTER_PHAGE RECEPTOR"/>
    <property type="match status" value="1"/>
</dbReference>
<keyword evidence="19" id="KW-1185">Reference proteome</keyword>
<dbReference type="NCBIfam" id="TIGR01783">
    <property type="entry name" value="TonB-siderophor"/>
    <property type="match status" value="1"/>
</dbReference>
<keyword evidence="6 14" id="KW-0812">Transmembrane</keyword>
<accession>A0A3M6Q552</accession>
<dbReference type="InterPro" id="IPR037066">
    <property type="entry name" value="Plug_dom_sf"/>
</dbReference>
<evidence type="ECO:0000256" key="8">
    <source>
        <dbReference type="ARBA" id="ARBA00023004"/>
    </source>
</evidence>
<keyword evidence="3 14" id="KW-0813">Transport</keyword>
<evidence type="ECO:0000256" key="7">
    <source>
        <dbReference type="ARBA" id="ARBA00022729"/>
    </source>
</evidence>
<dbReference type="EMBL" id="RDQL01000015">
    <property type="protein sequence ID" value="RMW97551.1"/>
    <property type="molecule type" value="Genomic_DNA"/>
</dbReference>
<feature type="domain" description="TonB-dependent receptor plug" evidence="17">
    <location>
        <begin position="133"/>
        <end position="229"/>
    </location>
</feature>
<keyword evidence="7" id="KW-0732">Signal</keyword>
<name>A0A3M6Q552_9BURK</name>
<protein>
    <submittedName>
        <fullName evidence="18">TonB-dependent receptor</fullName>
    </submittedName>
</protein>
<dbReference type="InterPro" id="IPR036942">
    <property type="entry name" value="Beta-barrel_TonB_sf"/>
</dbReference>
<dbReference type="Gene3D" id="2.40.170.20">
    <property type="entry name" value="TonB-dependent receptor, beta-barrel domain"/>
    <property type="match status" value="1"/>
</dbReference>
<evidence type="ECO:0000256" key="15">
    <source>
        <dbReference type="RuleBase" id="RU003357"/>
    </source>
</evidence>
<evidence type="ECO:0000256" key="1">
    <source>
        <dbReference type="ARBA" id="ARBA00004571"/>
    </source>
</evidence>
<dbReference type="PROSITE" id="PS52016">
    <property type="entry name" value="TONB_DEPENDENT_REC_3"/>
    <property type="match status" value="1"/>
</dbReference>
<evidence type="ECO:0000259" key="17">
    <source>
        <dbReference type="Pfam" id="PF07715"/>
    </source>
</evidence>